<evidence type="ECO:0000313" key="3">
    <source>
        <dbReference type="Proteomes" id="UP000028730"/>
    </source>
</evidence>
<dbReference type="EMBL" id="ATLK01000002">
    <property type="protein sequence ID" value="KFF30528.1"/>
    <property type="molecule type" value="Genomic_DNA"/>
</dbReference>
<dbReference type="STRING" id="1341695.BBOMB_1383"/>
<dbReference type="Proteomes" id="UP000028730">
    <property type="component" value="Unassembled WGS sequence"/>
</dbReference>
<accession>A0A086BNL4</accession>
<keyword evidence="3" id="KW-1185">Reference proteome</keyword>
<evidence type="ECO:0000313" key="2">
    <source>
        <dbReference type="EMBL" id="KFF30528.1"/>
    </source>
</evidence>
<feature type="region of interest" description="Disordered" evidence="1">
    <location>
        <begin position="1"/>
        <end position="29"/>
    </location>
</feature>
<name>A0A086BNL4_9BIFI</name>
<gene>
    <name evidence="2" type="ORF">BBOMB_1383</name>
</gene>
<protein>
    <submittedName>
        <fullName evidence="2">Uncharacterized protein</fullName>
    </submittedName>
</protein>
<proteinExistence type="predicted"/>
<organism evidence="2 3">
    <name type="scientific">Bifidobacterium bombi DSM 19703</name>
    <dbReference type="NCBI Taxonomy" id="1341695"/>
    <lineage>
        <taxon>Bacteria</taxon>
        <taxon>Bacillati</taxon>
        <taxon>Actinomycetota</taxon>
        <taxon>Actinomycetes</taxon>
        <taxon>Bifidobacteriales</taxon>
        <taxon>Bifidobacteriaceae</taxon>
        <taxon>Bifidobacterium</taxon>
    </lineage>
</organism>
<comment type="caution">
    <text evidence="2">The sequence shown here is derived from an EMBL/GenBank/DDBJ whole genome shotgun (WGS) entry which is preliminary data.</text>
</comment>
<evidence type="ECO:0000256" key="1">
    <source>
        <dbReference type="SAM" id="MobiDB-lite"/>
    </source>
</evidence>
<sequence>MENGVRWRNHSVQASRVRPGSESVVGSHAPGVRTVNSVTCMPLHGFRTATFCRRLPHRSAGSEACARQSAI</sequence>
<reference evidence="2 3" key="1">
    <citation type="journal article" date="2014" name="Appl. Environ. Microbiol.">
        <title>Genomic encyclopedia of type strains of the genus Bifidobacterium.</title>
        <authorList>
            <person name="Milani C."/>
            <person name="Lugli G.A."/>
            <person name="Duranti S."/>
            <person name="Turroni F."/>
            <person name="Bottacini F."/>
            <person name="Mangifesta M."/>
            <person name="Sanchez B."/>
            <person name="Viappiani A."/>
            <person name="Mancabelli L."/>
            <person name="Taminiau B."/>
            <person name="Delcenserie V."/>
            <person name="Barrangou R."/>
            <person name="Margolles A."/>
            <person name="van Sinderen D."/>
            <person name="Ventura M."/>
        </authorList>
    </citation>
    <scope>NUCLEOTIDE SEQUENCE [LARGE SCALE GENOMIC DNA]</scope>
    <source>
        <strain evidence="2 3">DSM 19703</strain>
    </source>
</reference>
<dbReference type="AlphaFoldDB" id="A0A086BNL4"/>